<organism evidence="2">
    <name type="scientific">Amphimedon queenslandica</name>
    <name type="common">Sponge</name>
    <dbReference type="NCBI Taxonomy" id="400682"/>
    <lineage>
        <taxon>Eukaryota</taxon>
        <taxon>Metazoa</taxon>
        <taxon>Porifera</taxon>
        <taxon>Demospongiae</taxon>
        <taxon>Heteroscleromorpha</taxon>
        <taxon>Haplosclerida</taxon>
        <taxon>Niphatidae</taxon>
        <taxon>Amphimedon</taxon>
    </lineage>
</organism>
<dbReference type="InParanoid" id="A0A1X7V6C5"/>
<dbReference type="EnsemblMetazoa" id="Aqu2.1.35369_001">
    <property type="protein sequence ID" value="Aqu2.1.35369_001"/>
    <property type="gene ID" value="Aqu2.1.35369"/>
</dbReference>
<reference evidence="2" key="1">
    <citation type="submission" date="2017-05" db="UniProtKB">
        <authorList>
            <consortium name="EnsemblMetazoa"/>
        </authorList>
    </citation>
    <scope>IDENTIFICATION</scope>
</reference>
<feature type="region of interest" description="Disordered" evidence="1">
    <location>
        <begin position="1"/>
        <end position="89"/>
    </location>
</feature>
<accession>A0A1X7V6C5</accession>
<evidence type="ECO:0000313" key="2">
    <source>
        <dbReference type="EnsemblMetazoa" id="Aqu2.1.35369_001"/>
    </source>
</evidence>
<sequence>LPQYDIPGSRKRKLTGIKNEPQAKNKKTIQPPNVVHYKRSRPNDDSCPKKLPAFNNSGNSNNNGNNNGQSADCFVDEAKSTPRPSTTIHFDPTKTWSNWVYNPVGIDWQRKTCQNLGLRFYGHNAVRHRGPNVQLRCPNISDMYSYKR</sequence>
<evidence type="ECO:0000256" key="1">
    <source>
        <dbReference type="SAM" id="MobiDB-lite"/>
    </source>
</evidence>
<dbReference type="AlphaFoldDB" id="A0A1X7V6C5"/>
<name>A0A1X7V6C5_AMPQE</name>
<feature type="compositionally biased region" description="Low complexity" evidence="1">
    <location>
        <begin position="55"/>
        <end position="68"/>
    </location>
</feature>
<proteinExistence type="predicted"/>
<protein>
    <submittedName>
        <fullName evidence="2">Uncharacterized protein</fullName>
    </submittedName>
</protein>